<protein>
    <recommendedName>
        <fullName evidence="5">Glycine-rich protein</fullName>
    </recommendedName>
</protein>
<feature type="signal peptide" evidence="2">
    <location>
        <begin position="1"/>
        <end position="26"/>
    </location>
</feature>
<proteinExistence type="predicted"/>
<organism evidence="3 4">
    <name type="scientific">Papaver atlanticum</name>
    <dbReference type="NCBI Taxonomy" id="357466"/>
    <lineage>
        <taxon>Eukaryota</taxon>
        <taxon>Viridiplantae</taxon>
        <taxon>Streptophyta</taxon>
        <taxon>Embryophyta</taxon>
        <taxon>Tracheophyta</taxon>
        <taxon>Spermatophyta</taxon>
        <taxon>Magnoliopsida</taxon>
        <taxon>Ranunculales</taxon>
        <taxon>Papaveraceae</taxon>
        <taxon>Papaveroideae</taxon>
        <taxon>Papaver</taxon>
    </lineage>
</organism>
<dbReference type="Proteomes" id="UP001202328">
    <property type="component" value="Unassembled WGS sequence"/>
</dbReference>
<keyword evidence="4" id="KW-1185">Reference proteome</keyword>
<dbReference type="AlphaFoldDB" id="A0AAD4X562"/>
<sequence>MKRKTVFLFLFLYLLFLSSVYIEVAAKNLHHPITPQDYESNKMITTHMRRGGGGGSHGGSGSRGGSSSRGGGRNRGTGSTIVPRGGIYPYPYYGSTSNGKHNNNSINSCGGIMINHHKDAAFTIILALTALKYLNWH</sequence>
<feature type="compositionally biased region" description="Gly residues" evidence="1">
    <location>
        <begin position="51"/>
        <end position="75"/>
    </location>
</feature>
<evidence type="ECO:0000313" key="3">
    <source>
        <dbReference type="EMBL" id="KAI3848362.1"/>
    </source>
</evidence>
<keyword evidence="2" id="KW-0732">Signal</keyword>
<reference evidence="3" key="1">
    <citation type="submission" date="2022-04" db="EMBL/GenBank/DDBJ databases">
        <title>A functionally conserved STORR gene fusion in Papaver species that diverged 16.8 million years ago.</title>
        <authorList>
            <person name="Catania T."/>
        </authorList>
    </citation>
    <scope>NUCLEOTIDE SEQUENCE</scope>
    <source>
        <strain evidence="3">S-188037</strain>
    </source>
</reference>
<evidence type="ECO:0008006" key="5">
    <source>
        <dbReference type="Google" id="ProtNLM"/>
    </source>
</evidence>
<evidence type="ECO:0000313" key="4">
    <source>
        <dbReference type="Proteomes" id="UP001202328"/>
    </source>
</evidence>
<evidence type="ECO:0000256" key="1">
    <source>
        <dbReference type="SAM" id="MobiDB-lite"/>
    </source>
</evidence>
<feature type="chain" id="PRO_5041915882" description="Glycine-rich protein" evidence="2">
    <location>
        <begin position="27"/>
        <end position="137"/>
    </location>
</feature>
<evidence type="ECO:0000256" key="2">
    <source>
        <dbReference type="SAM" id="SignalP"/>
    </source>
</evidence>
<accession>A0AAD4X562</accession>
<name>A0AAD4X562_9MAGN</name>
<gene>
    <name evidence="3" type="ORF">MKW98_005742</name>
</gene>
<feature type="region of interest" description="Disordered" evidence="1">
    <location>
        <begin position="46"/>
        <end position="83"/>
    </location>
</feature>
<comment type="caution">
    <text evidence="3">The sequence shown here is derived from an EMBL/GenBank/DDBJ whole genome shotgun (WGS) entry which is preliminary data.</text>
</comment>
<dbReference type="EMBL" id="JAJJMB010016246">
    <property type="protein sequence ID" value="KAI3848362.1"/>
    <property type="molecule type" value="Genomic_DNA"/>
</dbReference>